<evidence type="ECO:0000313" key="3">
    <source>
        <dbReference type="Proteomes" id="UP000051012"/>
    </source>
</evidence>
<feature type="domain" description="DUF5916" evidence="1">
    <location>
        <begin position="226"/>
        <end position="605"/>
    </location>
</feature>
<comment type="caution">
    <text evidence="2">The sequence shown here is derived from an EMBL/GenBank/DDBJ whole genome shotgun (WGS) entry which is preliminary data.</text>
</comment>
<dbReference type="SUPFAM" id="SSF49344">
    <property type="entry name" value="CBD9-like"/>
    <property type="match status" value="1"/>
</dbReference>
<dbReference type="Gene3D" id="2.60.40.1190">
    <property type="match status" value="1"/>
</dbReference>
<reference evidence="2 3" key="1">
    <citation type="journal article" date="2015" name="Microbiome">
        <title>Genomic resolution of linkages in carbon, nitrogen, and sulfur cycling among widespread estuary sediment bacteria.</title>
        <authorList>
            <person name="Baker B.J."/>
            <person name="Lazar C.S."/>
            <person name="Teske A.P."/>
            <person name="Dick G.J."/>
        </authorList>
    </citation>
    <scope>NUCLEOTIDE SEQUENCE [LARGE SCALE GENOMIC DNA]</scope>
    <source>
        <strain evidence="2">DG_78</strain>
    </source>
</reference>
<name>A0A0S7YCA0_UNCT6</name>
<organism evidence="2 3">
    <name type="scientific">candidate division TA06 bacterium DG_78</name>
    <dbReference type="NCBI Taxonomy" id="1703772"/>
    <lineage>
        <taxon>Bacteria</taxon>
        <taxon>Bacteria division TA06</taxon>
    </lineage>
</organism>
<accession>A0A0S7YCA0</accession>
<evidence type="ECO:0000259" key="1">
    <source>
        <dbReference type="Pfam" id="PF19313"/>
    </source>
</evidence>
<gene>
    <name evidence="2" type="ORF">AMJ52_06535</name>
</gene>
<dbReference type="CDD" id="cd09618">
    <property type="entry name" value="CBM9_like_2"/>
    <property type="match status" value="1"/>
</dbReference>
<dbReference type="Proteomes" id="UP000051012">
    <property type="component" value="Unassembled WGS sequence"/>
</dbReference>
<protein>
    <recommendedName>
        <fullName evidence="1">DUF5916 domain-containing protein</fullName>
    </recommendedName>
</protein>
<dbReference type="InterPro" id="IPR045670">
    <property type="entry name" value="DUF5916"/>
</dbReference>
<sequence length="704" mass="81586">MHFLLLFSLILNSNKTVEVRFTDKTPHIDGVIEEVWLTADSAYDFVQFEPYEKVKPTERTVVYVLQDSNNLYFAFRCYSKKHKPTACLTADEDDVRIGIDTFNSKHTSYYFQVYASGIFHDGWILDDGRTYDDSWDGVWYHALKLYDDHWDVEIKIPFKSIRYKRGLDEWSIIFGRYIAHNREYSLWKEFLQIEGILISKYGALANIHPQATGYYFELYPEGYVRYDKYADEKGEFKPSASLNFKWDITSQTTLNATMYPDFAQIESDPFELNLSQYPTYLDERRPFFLEGKDIFRMADFGDDMQFCDPLDIFYSRRIGKSINGEAVPILGGIKLTNKSEDWNIGVLGAYTGEYTDTVHSIAEPHRWFGVLRTRRSIFENSDIGMLFSGTMVDRENYNYALGIDGVYRNGANQFIVQGAMGNRNEKMGWAFSSGFAGLLGNFFTITSVEVIHDSFDVSDVGFMPWAGRKQFLLMSGPYKNYPTGFLRELYIAPGIIVVQEPGDTNWSTIGIIEINPNFRNNWGIDLSLQAGPCYEADTHYFYREVNFDFWGNFAGQFINGGCNYSYTYNYRRGFLAYQGLNRISYSYSIVPQVSISLPMYLWIEWDTTNTIIALTPLLRPRLDVKINANISLGIFSEFVMQTPGTSLEDTDLLSMRTGFLFSWNFLPKSWLYIALNDYREQDDRGQLAPQYRIAAIKAKYLIYF</sequence>
<proteinExistence type="predicted"/>
<dbReference type="EMBL" id="LJNI01000078">
    <property type="protein sequence ID" value="KPJ72382.1"/>
    <property type="molecule type" value="Genomic_DNA"/>
</dbReference>
<dbReference type="AlphaFoldDB" id="A0A0S7YCA0"/>
<dbReference type="Pfam" id="PF19313">
    <property type="entry name" value="DUF5916"/>
    <property type="match status" value="1"/>
</dbReference>
<evidence type="ECO:0000313" key="2">
    <source>
        <dbReference type="EMBL" id="KPJ72382.1"/>
    </source>
</evidence>